<keyword evidence="2" id="KW-1185">Reference proteome</keyword>
<sequence length="218" mass="24141">MPIIDLSHTIQHGQTTYKGLPPVHICDYLSREESKSLYAEGTSFQIDMLTMVGNSGTYIDSPFHRYADGDDLSTLALETTTNLPALVIRAPYSCNWHAIDEDTLDGKDFKNKAVLFDTGWSKKFGSDTYMEKHPFLTKATARALEKGGAVLVGIDSHNIDDIRLNERPVHSILLKSAIPIVEHLTNLSALPDQGFKFYAAPLKIKAVGTFPTRAYAIL</sequence>
<dbReference type="EC" id="3.5.-.-" evidence="1"/>
<dbReference type="Pfam" id="PF04199">
    <property type="entry name" value="Cyclase"/>
    <property type="match status" value="1"/>
</dbReference>
<evidence type="ECO:0000313" key="1">
    <source>
        <dbReference type="EMBL" id="MFC3051217.1"/>
    </source>
</evidence>
<accession>A0ABV7D2Y6</accession>
<dbReference type="SUPFAM" id="SSF102198">
    <property type="entry name" value="Putative cyclase"/>
    <property type="match status" value="1"/>
</dbReference>
<gene>
    <name evidence="1" type="ORF">ACFOKA_04795</name>
</gene>
<name>A0ABV7D2Y6_9PROT</name>
<dbReference type="PANTHER" id="PTHR31118">
    <property type="entry name" value="CYCLASE-LIKE PROTEIN 2"/>
    <property type="match status" value="1"/>
</dbReference>
<organism evidence="1 2">
    <name type="scientific">Kordiimonas pumila</name>
    <dbReference type="NCBI Taxonomy" id="2161677"/>
    <lineage>
        <taxon>Bacteria</taxon>
        <taxon>Pseudomonadati</taxon>
        <taxon>Pseudomonadota</taxon>
        <taxon>Alphaproteobacteria</taxon>
        <taxon>Kordiimonadales</taxon>
        <taxon>Kordiimonadaceae</taxon>
        <taxon>Kordiimonas</taxon>
    </lineage>
</organism>
<protein>
    <submittedName>
        <fullName evidence="1">Cyclase family protein</fullName>
        <ecNumber evidence="1">3.5.-.-</ecNumber>
    </submittedName>
</protein>
<dbReference type="Gene3D" id="3.50.30.50">
    <property type="entry name" value="Putative cyclase"/>
    <property type="match status" value="1"/>
</dbReference>
<proteinExistence type="predicted"/>
<dbReference type="PANTHER" id="PTHR31118:SF12">
    <property type="entry name" value="CYCLASE-LIKE PROTEIN 2"/>
    <property type="match status" value="1"/>
</dbReference>
<dbReference type="EMBL" id="JBHRSL010000002">
    <property type="protein sequence ID" value="MFC3051217.1"/>
    <property type="molecule type" value="Genomic_DNA"/>
</dbReference>
<evidence type="ECO:0000313" key="2">
    <source>
        <dbReference type="Proteomes" id="UP001595444"/>
    </source>
</evidence>
<comment type="caution">
    <text evidence="1">The sequence shown here is derived from an EMBL/GenBank/DDBJ whole genome shotgun (WGS) entry which is preliminary data.</text>
</comment>
<dbReference type="RefSeq" id="WP_194211813.1">
    <property type="nucleotide sequence ID" value="NZ_CP061205.1"/>
</dbReference>
<dbReference type="Proteomes" id="UP001595444">
    <property type="component" value="Unassembled WGS sequence"/>
</dbReference>
<dbReference type="InterPro" id="IPR007325">
    <property type="entry name" value="KFase/CYL"/>
</dbReference>
<keyword evidence="1" id="KW-0378">Hydrolase</keyword>
<reference evidence="2" key="1">
    <citation type="journal article" date="2019" name="Int. J. Syst. Evol. Microbiol.">
        <title>The Global Catalogue of Microorganisms (GCM) 10K type strain sequencing project: providing services to taxonomists for standard genome sequencing and annotation.</title>
        <authorList>
            <consortium name="The Broad Institute Genomics Platform"/>
            <consortium name="The Broad Institute Genome Sequencing Center for Infectious Disease"/>
            <person name="Wu L."/>
            <person name="Ma J."/>
        </authorList>
    </citation>
    <scope>NUCLEOTIDE SEQUENCE [LARGE SCALE GENOMIC DNA]</scope>
    <source>
        <strain evidence="2">KCTC 62164</strain>
    </source>
</reference>
<dbReference type="GO" id="GO:0016787">
    <property type="term" value="F:hydrolase activity"/>
    <property type="evidence" value="ECO:0007669"/>
    <property type="project" value="UniProtKB-KW"/>
</dbReference>
<dbReference type="InterPro" id="IPR037175">
    <property type="entry name" value="KFase_sf"/>
</dbReference>